<evidence type="ECO:0000256" key="7">
    <source>
        <dbReference type="ARBA" id="ARBA00022741"/>
    </source>
</evidence>
<dbReference type="Pfam" id="PF01453">
    <property type="entry name" value="B_lectin"/>
    <property type="match status" value="2"/>
</dbReference>
<gene>
    <name evidence="19" type="ORF">D0Y65_022594</name>
</gene>
<feature type="signal peptide" evidence="15">
    <location>
        <begin position="1"/>
        <end position="26"/>
    </location>
</feature>
<dbReference type="GO" id="GO:0004674">
    <property type="term" value="F:protein serine/threonine kinase activity"/>
    <property type="evidence" value="ECO:0007669"/>
    <property type="project" value="UniProtKB-KW"/>
</dbReference>
<dbReference type="InterPro" id="IPR008271">
    <property type="entry name" value="Ser/Thr_kinase_AS"/>
</dbReference>
<dbReference type="InterPro" id="IPR000719">
    <property type="entry name" value="Prot_kinase_dom"/>
</dbReference>
<dbReference type="InterPro" id="IPR011009">
    <property type="entry name" value="Kinase-like_dom_sf"/>
</dbReference>
<feature type="domain" description="Protein kinase" evidence="16">
    <location>
        <begin position="522"/>
        <end position="780"/>
    </location>
</feature>
<reference evidence="19 20" key="1">
    <citation type="submission" date="2018-09" db="EMBL/GenBank/DDBJ databases">
        <title>A high-quality reference genome of wild soybean provides a powerful tool to mine soybean genomes.</title>
        <authorList>
            <person name="Xie M."/>
            <person name="Chung C.Y.L."/>
            <person name="Li M.-W."/>
            <person name="Wong F.-L."/>
            <person name="Chan T.-F."/>
            <person name="Lam H.-M."/>
        </authorList>
    </citation>
    <scope>NUCLEOTIDE SEQUENCE [LARGE SCALE GENOMIC DNA]</scope>
    <source>
        <strain evidence="20">cv. W05</strain>
        <tissue evidence="19">Hypocotyl of etiolated seedlings</tissue>
    </source>
</reference>
<dbReference type="InterPro" id="IPR036426">
    <property type="entry name" value="Bulb-type_lectin_dom_sf"/>
</dbReference>
<feature type="domain" description="Bulb-type lectin" evidence="17">
    <location>
        <begin position="800"/>
        <end position="921"/>
    </location>
</feature>
<dbReference type="GO" id="GO:0030246">
    <property type="term" value="F:carbohydrate binding"/>
    <property type="evidence" value="ECO:0007669"/>
    <property type="project" value="UniProtKB-KW"/>
</dbReference>
<comment type="caution">
    <text evidence="19">The sequence shown here is derived from an EMBL/GenBank/DDBJ whole genome shotgun (WGS) entry which is preliminary data.</text>
</comment>
<feature type="domain" description="Apple" evidence="18">
    <location>
        <begin position="337"/>
        <end position="422"/>
    </location>
</feature>
<keyword evidence="20" id="KW-1185">Reference proteome</keyword>
<evidence type="ECO:0000259" key="17">
    <source>
        <dbReference type="PROSITE" id="PS50927"/>
    </source>
</evidence>
<proteinExistence type="predicted"/>
<dbReference type="Pfam" id="PF00954">
    <property type="entry name" value="S_locus_glycop"/>
    <property type="match status" value="1"/>
</dbReference>
<keyword evidence="3" id="KW-1003">Cell membrane</keyword>
<dbReference type="GO" id="GO:0048544">
    <property type="term" value="P:recognition of pollen"/>
    <property type="evidence" value="ECO:0007669"/>
    <property type="project" value="InterPro"/>
</dbReference>
<dbReference type="Pfam" id="PF07714">
    <property type="entry name" value="PK_Tyr_Ser-Thr"/>
    <property type="match status" value="2"/>
</dbReference>
<keyword evidence="19" id="KW-0675">Receptor</keyword>
<evidence type="ECO:0000256" key="8">
    <source>
        <dbReference type="ARBA" id="ARBA00022777"/>
    </source>
</evidence>
<dbReference type="SMART" id="SM00473">
    <property type="entry name" value="PAN_AP"/>
    <property type="match status" value="1"/>
</dbReference>
<dbReference type="Gene3D" id="3.30.200.20">
    <property type="entry name" value="Phosphorylase Kinase, domain 1"/>
    <property type="match status" value="2"/>
</dbReference>
<dbReference type="FunFam" id="3.30.200.20:FF:000217">
    <property type="entry name" value="probable LRR receptor-like serine/threonine-protein kinase At1g53430"/>
    <property type="match status" value="1"/>
</dbReference>
<dbReference type="CDD" id="cd00028">
    <property type="entry name" value="B_lectin"/>
    <property type="match status" value="2"/>
</dbReference>
<evidence type="ECO:0000256" key="3">
    <source>
        <dbReference type="ARBA" id="ARBA00022475"/>
    </source>
</evidence>
<evidence type="ECO:0000259" key="16">
    <source>
        <dbReference type="PROSITE" id="PS50011"/>
    </source>
</evidence>
<evidence type="ECO:0000256" key="12">
    <source>
        <dbReference type="ARBA" id="ARBA00047899"/>
    </source>
</evidence>
<feature type="chain" id="PRO_5019485293" description="non-specific serine/threonine protein kinase" evidence="15">
    <location>
        <begin position="27"/>
        <end position="1167"/>
    </location>
</feature>
<dbReference type="Gene3D" id="2.90.10.10">
    <property type="entry name" value="Bulb-type lectin domain"/>
    <property type="match status" value="2"/>
</dbReference>
<dbReference type="SMART" id="SM00108">
    <property type="entry name" value="B_lectin"/>
    <property type="match status" value="2"/>
</dbReference>
<keyword evidence="14" id="KW-1133">Transmembrane helix</keyword>
<evidence type="ECO:0000256" key="11">
    <source>
        <dbReference type="ARBA" id="ARBA00023180"/>
    </source>
</evidence>
<keyword evidence="11" id="KW-0325">Glycoprotein</keyword>
<dbReference type="FunFam" id="2.90.10.10:FF:000001">
    <property type="entry name" value="G-type lectin S-receptor-like serine/threonine-protein kinase"/>
    <property type="match status" value="1"/>
</dbReference>
<evidence type="ECO:0000313" key="20">
    <source>
        <dbReference type="Proteomes" id="UP000289340"/>
    </source>
</evidence>
<dbReference type="InterPro" id="IPR003609">
    <property type="entry name" value="Pan_app"/>
</dbReference>
<dbReference type="PANTHER" id="PTHR27002:SF1105">
    <property type="entry name" value="S-LOCUS LECTIN KINASE FAMILY PROTEIN"/>
    <property type="match status" value="1"/>
</dbReference>
<dbReference type="PANTHER" id="PTHR27002">
    <property type="entry name" value="RECEPTOR-LIKE SERINE/THREONINE-PROTEIN KINASE SD1-8"/>
    <property type="match status" value="1"/>
</dbReference>
<dbReference type="EMBL" id="QZWG01000008">
    <property type="protein sequence ID" value="RZC00315.1"/>
    <property type="molecule type" value="Genomic_DNA"/>
</dbReference>
<dbReference type="Proteomes" id="UP000289340">
    <property type="component" value="Chromosome 8"/>
</dbReference>
<dbReference type="CDD" id="cd01098">
    <property type="entry name" value="PAN_AP_plant"/>
    <property type="match status" value="1"/>
</dbReference>
<dbReference type="FunFam" id="3.30.200.20:FF:000195">
    <property type="entry name" value="G-type lectin S-receptor-like serine/threonine-protein kinase"/>
    <property type="match status" value="1"/>
</dbReference>
<comment type="catalytic activity">
    <reaction evidence="12">
        <text>L-threonyl-[protein] + ATP = O-phospho-L-threonyl-[protein] + ADP + H(+)</text>
        <dbReference type="Rhea" id="RHEA:46608"/>
        <dbReference type="Rhea" id="RHEA-COMP:11060"/>
        <dbReference type="Rhea" id="RHEA-COMP:11605"/>
        <dbReference type="ChEBI" id="CHEBI:15378"/>
        <dbReference type="ChEBI" id="CHEBI:30013"/>
        <dbReference type="ChEBI" id="CHEBI:30616"/>
        <dbReference type="ChEBI" id="CHEBI:61977"/>
        <dbReference type="ChEBI" id="CHEBI:456216"/>
        <dbReference type="EC" id="2.7.11.1"/>
    </reaction>
</comment>
<comment type="catalytic activity">
    <reaction evidence="13">
        <text>L-seryl-[protein] + ATP = O-phospho-L-seryl-[protein] + ADP + H(+)</text>
        <dbReference type="Rhea" id="RHEA:17989"/>
        <dbReference type="Rhea" id="RHEA-COMP:9863"/>
        <dbReference type="Rhea" id="RHEA-COMP:11604"/>
        <dbReference type="ChEBI" id="CHEBI:15378"/>
        <dbReference type="ChEBI" id="CHEBI:29999"/>
        <dbReference type="ChEBI" id="CHEBI:30616"/>
        <dbReference type="ChEBI" id="CHEBI:83421"/>
        <dbReference type="ChEBI" id="CHEBI:456216"/>
        <dbReference type="EC" id="2.7.11.1"/>
    </reaction>
</comment>
<evidence type="ECO:0000256" key="6">
    <source>
        <dbReference type="ARBA" id="ARBA00022729"/>
    </source>
</evidence>
<dbReference type="PROSITE" id="PS50011">
    <property type="entry name" value="PROTEIN_KINASE_DOM"/>
    <property type="match status" value="2"/>
</dbReference>
<dbReference type="EC" id="2.7.11.1" evidence="2"/>
<sequence length="1167" mass="131910">MCFSSCANLFFVLFILFCYVLDVAIAVDTITSSQPVKDPETLRSKDGNFTLGFFSPQNSKNRYVGIWWKSQSTVVWVANRNQPLNDSSGIITISEDGNLVVLNGQKQVVWSSNVSNTSSNTTSQFSDYGKLVLTETTTGNILWDSFQQPSDTLLPGMKLSSNSTSMRVKLASWKSPSNPSVGSFSSGVVERINILEVFVWNETQPYWRSGPWNGGIFTGIPSMSPYRNGFKGGDDGEANTEIYYTVPSALTFTIYMLNSQGQYEEKWWYDEKKEMQLVWTSQESDCDVYGMCGPFTSCNAQSSPICSCLKGFEPRNKEEWNRQNWTGGCVRRTQLQCERVKDHNTSRDTKEDGFLKLQMVKVPDFPEGSPVEPDICRSQCLENCSCVAYTHDDGIGCMSWTGNLLDIQQFSEGGLDLYIRVAHTELDKGTNTKIIITITVIIGTVMIVTCAYVMWRTSNHPGRIWNLIKSARKGNNRAFVRFNNDETPNHPSHKVIEELSQVTLPELLLFNFERVATATNSFDLSNKLGQGGFGPVYKGKLQDGQEIAVKRLSRASGQGLEEFMNEVVVISKLQHRNLVRLFGCCAEGDEKMLIYEYMPNKSLDVFIFDQSRSKLLDWRKRSSIIEGIARGLLYLHRDSRLRIIHRDLKASNILLDEELNPKISDFGMARIFGGTEDQANTNRIVGTYGYMSPEYAMQGLFSEKSDVFSFGVLVLEIVSGRRNSSFYDNVHALSLLGFAWIQWREGNTLSLMMDQEIHDPSHHEDILSELALPPPSQPAFILQQNMLNLASSEETLRCCSINITPSQSIKDPETLRSKDGKFTLGFFTPQNSTNRYVGIWWMSQSTIIWVADRNQPLNDSSGKVTISEDGNLVVLNGTKQVIWSSNMSNITSNIQAQSFQIFSSQICNCLKGFEPRIKGEWDRQNWSSGCVRSTGLQCETTGCMSWTGNLLDIQQFSSAELVLYVRVAYAELEHDKGKKGNNHHYNYSDNSSYPHCYLCMCHVEDVQSPRKRNNKASLLFNNDETSEHPSQKVIEELSQVTLPELLQLDFEMVAIATNNFHLPNKLGQGGFGPVYKGKLQDGQEIAVKRLSRASGQGLEEFMNEVVVISKLQHRNLVKLFGCCIEDPSKSKLLDWRKRYSIIEGIARGLLYMHRDSRLRIIHRFEDK</sequence>
<dbReference type="GO" id="GO:0106310">
    <property type="term" value="F:protein serine kinase activity"/>
    <property type="evidence" value="ECO:0007669"/>
    <property type="project" value="RHEA"/>
</dbReference>
<dbReference type="Pfam" id="PF08276">
    <property type="entry name" value="PAN_2"/>
    <property type="match status" value="1"/>
</dbReference>
<feature type="domain" description="Bulb-type lectin" evidence="17">
    <location>
        <begin position="27"/>
        <end position="146"/>
    </location>
</feature>
<keyword evidence="6 15" id="KW-0732">Signal</keyword>
<evidence type="ECO:0000256" key="13">
    <source>
        <dbReference type="ARBA" id="ARBA00048679"/>
    </source>
</evidence>
<evidence type="ECO:0000313" key="19">
    <source>
        <dbReference type="EMBL" id="RZC00315.1"/>
    </source>
</evidence>
<dbReference type="SUPFAM" id="SSF51110">
    <property type="entry name" value="alpha-D-mannose-specific plant lectins"/>
    <property type="match status" value="2"/>
</dbReference>
<keyword evidence="10" id="KW-1015">Disulfide bond</keyword>
<evidence type="ECO:0000256" key="5">
    <source>
        <dbReference type="ARBA" id="ARBA00022679"/>
    </source>
</evidence>
<keyword evidence="9" id="KW-0067">ATP-binding</keyword>
<dbReference type="GO" id="GO:0005524">
    <property type="term" value="F:ATP binding"/>
    <property type="evidence" value="ECO:0007669"/>
    <property type="project" value="UniProtKB-KW"/>
</dbReference>
<comment type="subcellular location">
    <subcellularLocation>
        <location evidence="1">Cell membrane</location>
        <topology evidence="1">Single-pass type I membrane protein</topology>
    </subcellularLocation>
</comment>
<dbReference type="Gene3D" id="1.10.510.10">
    <property type="entry name" value="Transferase(Phosphotransferase) domain 1"/>
    <property type="match status" value="1"/>
</dbReference>
<keyword evidence="8 19" id="KW-0418">Kinase</keyword>
<feature type="transmembrane region" description="Helical" evidence="14">
    <location>
        <begin position="434"/>
        <end position="455"/>
    </location>
</feature>
<keyword evidence="14" id="KW-0812">Transmembrane</keyword>
<accession>A0A445JPH7</accession>
<dbReference type="InterPro" id="IPR001480">
    <property type="entry name" value="Bulb-type_lectin_dom"/>
</dbReference>
<feature type="domain" description="Protein kinase" evidence="16">
    <location>
        <begin position="1060"/>
        <end position="1167"/>
    </location>
</feature>
<evidence type="ECO:0000256" key="4">
    <source>
        <dbReference type="ARBA" id="ARBA00022527"/>
    </source>
</evidence>
<evidence type="ECO:0000256" key="9">
    <source>
        <dbReference type="ARBA" id="ARBA00022840"/>
    </source>
</evidence>
<dbReference type="PROSITE" id="PS50927">
    <property type="entry name" value="BULB_LECTIN"/>
    <property type="match status" value="2"/>
</dbReference>
<evidence type="ECO:0000259" key="18">
    <source>
        <dbReference type="PROSITE" id="PS50948"/>
    </source>
</evidence>
<keyword evidence="14" id="KW-0472">Membrane</keyword>
<evidence type="ECO:0000256" key="2">
    <source>
        <dbReference type="ARBA" id="ARBA00012513"/>
    </source>
</evidence>
<evidence type="ECO:0000256" key="1">
    <source>
        <dbReference type="ARBA" id="ARBA00004251"/>
    </source>
</evidence>
<dbReference type="GO" id="GO:0005886">
    <property type="term" value="C:plasma membrane"/>
    <property type="evidence" value="ECO:0007669"/>
    <property type="project" value="UniProtKB-SubCell"/>
</dbReference>
<evidence type="ECO:0000256" key="10">
    <source>
        <dbReference type="ARBA" id="ARBA00023157"/>
    </source>
</evidence>
<dbReference type="InterPro" id="IPR000858">
    <property type="entry name" value="S_locus_glycoprot_dom"/>
</dbReference>
<dbReference type="FunFam" id="1.10.510.10:FF:000060">
    <property type="entry name" value="G-type lectin S-receptor-like serine/threonine-protein kinase"/>
    <property type="match status" value="1"/>
</dbReference>
<dbReference type="AlphaFoldDB" id="A0A445JPH7"/>
<dbReference type="PROSITE" id="PS50948">
    <property type="entry name" value="PAN"/>
    <property type="match status" value="1"/>
</dbReference>
<name>A0A445JPH7_GLYSO</name>
<dbReference type="SUPFAM" id="SSF56112">
    <property type="entry name" value="Protein kinase-like (PK-like)"/>
    <property type="match status" value="2"/>
</dbReference>
<evidence type="ECO:0000256" key="14">
    <source>
        <dbReference type="SAM" id="Phobius"/>
    </source>
</evidence>
<organism evidence="19 20">
    <name type="scientific">Glycine soja</name>
    <name type="common">Wild soybean</name>
    <dbReference type="NCBI Taxonomy" id="3848"/>
    <lineage>
        <taxon>Eukaryota</taxon>
        <taxon>Viridiplantae</taxon>
        <taxon>Streptophyta</taxon>
        <taxon>Embryophyta</taxon>
        <taxon>Tracheophyta</taxon>
        <taxon>Spermatophyta</taxon>
        <taxon>Magnoliopsida</taxon>
        <taxon>eudicotyledons</taxon>
        <taxon>Gunneridae</taxon>
        <taxon>Pentapetalae</taxon>
        <taxon>rosids</taxon>
        <taxon>fabids</taxon>
        <taxon>Fabales</taxon>
        <taxon>Fabaceae</taxon>
        <taxon>Papilionoideae</taxon>
        <taxon>50 kb inversion clade</taxon>
        <taxon>NPAAA clade</taxon>
        <taxon>indigoferoid/millettioid clade</taxon>
        <taxon>Phaseoleae</taxon>
        <taxon>Glycine</taxon>
        <taxon>Glycine subgen. Soja</taxon>
    </lineage>
</organism>
<keyword evidence="7" id="KW-0547">Nucleotide-binding</keyword>
<keyword evidence="5 19" id="KW-0808">Transferase</keyword>
<dbReference type="InterPro" id="IPR001245">
    <property type="entry name" value="Ser-Thr/Tyr_kinase_cat_dom"/>
</dbReference>
<dbReference type="PROSITE" id="PS00108">
    <property type="entry name" value="PROTEIN_KINASE_ST"/>
    <property type="match status" value="1"/>
</dbReference>
<keyword evidence="19" id="KW-0430">Lectin</keyword>
<keyword evidence="4" id="KW-0723">Serine/threonine-protein kinase</keyword>
<protein>
    <recommendedName>
        <fullName evidence="2">non-specific serine/threonine protein kinase</fullName>
        <ecNumber evidence="2">2.7.11.1</ecNumber>
    </recommendedName>
</protein>
<dbReference type="SMART" id="SM00220">
    <property type="entry name" value="S_TKc"/>
    <property type="match status" value="1"/>
</dbReference>
<evidence type="ECO:0000256" key="15">
    <source>
        <dbReference type="SAM" id="SignalP"/>
    </source>
</evidence>